<evidence type="ECO:0000256" key="6">
    <source>
        <dbReference type="SAM" id="Phobius"/>
    </source>
</evidence>
<evidence type="ECO:0000256" key="3">
    <source>
        <dbReference type="ARBA" id="ARBA00022692"/>
    </source>
</evidence>
<comment type="caution">
    <text evidence="8">The sequence shown here is derived from an EMBL/GenBank/DDBJ whole genome shotgun (WGS) entry which is preliminary data.</text>
</comment>
<feature type="transmembrane region" description="Helical" evidence="6">
    <location>
        <begin position="392"/>
        <end position="412"/>
    </location>
</feature>
<keyword evidence="2" id="KW-1003">Cell membrane</keyword>
<evidence type="ECO:0000313" key="8">
    <source>
        <dbReference type="EMBL" id="MBM6577450.1"/>
    </source>
</evidence>
<keyword evidence="5 6" id="KW-0472">Membrane</keyword>
<evidence type="ECO:0000256" key="4">
    <source>
        <dbReference type="ARBA" id="ARBA00022989"/>
    </source>
</evidence>
<keyword evidence="4 6" id="KW-1133">Transmembrane helix</keyword>
<dbReference type="EMBL" id="JAFEMC010000004">
    <property type="protein sequence ID" value="MBM6577450.1"/>
    <property type="molecule type" value="Genomic_DNA"/>
</dbReference>
<keyword evidence="9" id="KW-1185">Reference proteome</keyword>
<dbReference type="InterPro" id="IPR003838">
    <property type="entry name" value="ABC3_permease_C"/>
</dbReference>
<dbReference type="InterPro" id="IPR038766">
    <property type="entry name" value="Membrane_comp_ABC_pdt"/>
</dbReference>
<proteinExistence type="predicted"/>
<protein>
    <submittedName>
        <fullName evidence="8">FtsX-like permease family protein</fullName>
    </submittedName>
</protein>
<feature type="transmembrane region" description="Helical" evidence="6">
    <location>
        <begin position="254"/>
        <end position="279"/>
    </location>
</feature>
<evidence type="ECO:0000259" key="7">
    <source>
        <dbReference type="Pfam" id="PF02687"/>
    </source>
</evidence>
<evidence type="ECO:0000256" key="1">
    <source>
        <dbReference type="ARBA" id="ARBA00004651"/>
    </source>
</evidence>
<feature type="transmembrane region" description="Helical" evidence="6">
    <location>
        <begin position="760"/>
        <end position="784"/>
    </location>
</feature>
<comment type="subcellular location">
    <subcellularLocation>
        <location evidence="1">Cell membrane</location>
        <topology evidence="1">Multi-pass membrane protein</topology>
    </subcellularLocation>
</comment>
<dbReference type="PANTHER" id="PTHR30287:SF1">
    <property type="entry name" value="INNER MEMBRANE PROTEIN"/>
    <property type="match status" value="1"/>
</dbReference>
<evidence type="ECO:0000313" key="9">
    <source>
        <dbReference type="Proteomes" id="UP000763641"/>
    </source>
</evidence>
<feature type="transmembrane region" description="Helical" evidence="6">
    <location>
        <begin position="308"/>
        <end position="333"/>
    </location>
</feature>
<accession>A0ABS2D953</accession>
<feature type="transmembrane region" description="Helical" evidence="6">
    <location>
        <begin position="796"/>
        <end position="821"/>
    </location>
</feature>
<feature type="transmembrane region" description="Helical" evidence="6">
    <location>
        <begin position="471"/>
        <end position="489"/>
    </location>
</feature>
<dbReference type="PANTHER" id="PTHR30287">
    <property type="entry name" value="MEMBRANE COMPONENT OF PREDICTED ABC SUPERFAMILY METABOLITE UPTAKE TRANSPORTER"/>
    <property type="match status" value="1"/>
</dbReference>
<evidence type="ECO:0000256" key="2">
    <source>
        <dbReference type="ARBA" id="ARBA00022475"/>
    </source>
</evidence>
<feature type="domain" description="ABC3 transporter permease C-terminal" evidence="7">
    <location>
        <begin position="258"/>
        <end position="368"/>
    </location>
</feature>
<organism evidence="8 9">
    <name type="scientific">Sphingomonas longa</name>
    <dbReference type="NCBI Taxonomy" id="2778730"/>
    <lineage>
        <taxon>Bacteria</taxon>
        <taxon>Pseudomonadati</taxon>
        <taxon>Pseudomonadota</taxon>
        <taxon>Alphaproteobacteria</taxon>
        <taxon>Sphingomonadales</taxon>
        <taxon>Sphingomonadaceae</taxon>
        <taxon>Sphingomonas</taxon>
    </lineage>
</organism>
<sequence length="832" mass="85716">MSNWAFAWRLARRELDWRFRGLRLLVACLFLGVGALAAIGGLADTVARELAVRGSAILGGDIEVATSQRLATTQERAALTRLGRVSETVRMQANAVAGTNAAPIQLKAVDAAYPLYGALKLADGRSVRAPAGGEVWIAPTLASRLSLKRGDALRIGTATLRVGGIITDEPDRLGEGFTLGPVAIVAMPTLAATGLVQPGSLYDSRYRVALPAGWSPDTATTRFRDAFPAGGWAVKTRDRASPGASRFVGRMGEFLTLVGLAALAIAGIGVGNGVASFLTARRGSIATLKVLGATAADVARIHALEIGAAALVGTIGGLAVGIVAVPLLTRALAGTLPIAAGFAIEAWPLVRAAAYGLLIAIAFAAPPLAAAGATPAAGLLRGALAPLRRASWRGRTIAIAAGAAAVALAILSSDQPQIAATFLAAVSGALLLLAGLGRLVRIAAARLPRPRRPLIRLALAALHRPGARTEALVVALGLGLTLFVLLAAIRTSIDANIATTVPARAPALFALDVPRPREAEFRRTVRSAAPGAAIRTVPILRGTITAYKNVRVADLKTLPEGAWALRGERGLTYARTIPDGNRLTAGRWWPADYSGPPLVSVDERLAQSLALKVGDTLSVSLLGVERTARIASLRRIDWDTLGFNFVLVFSPNTLADAPHNLAATIDLPTGREGAVTRALLAPFPSVSVIEVRGVLAQVRDIVGQVAAAIAAAAGVAVAAGIAVLVGAIAAAREARTYDAVILRTLGATRAQLLAGQAIEYLLLGLVVAAVAVALGLGGAWYVVVEMFGFTWSPDPLAVAVTLVAGLSITVAIGLAGAWPIMSARPARALRQI</sequence>
<feature type="domain" description="ABC3 transporter permease C-terminal" evidence="7">
    <location>
        <begin position="712"/>
        <end position="823"/>
    </location>
</feature>
<dbReference type="Pfam" id="PF02687">
    <property type="entry name" value="FtsX"/>
    <property type="match status" value="2"/>
</dbReference>
<feature type="transmembrane region" description="Helical" evidence="6">
    <location>
        <begin position="353"/>
        <end position="380"/>
    </location>
</feature>
<reference evidence="8 9" key="1">
    <citation type="submission" date="2020-12" db="EMBL/GenBank/DDBJ databases">
        <title>Sphingomonas sp.</title>
        <authorList>
            <person name="Kim M.K."/>
        </authorList>
    </citation>
    <scope>NUCLEOTIDE SEQUENCE [LARGE SCALE GENOMIC DNA]</scope>
    <source>
        <strain evidence="8 9">BT552</strain>
    </source>
</reference>
<feature type="transmembrane region" description="Helical" evidence="6">
    <location>
        <begin position="418"/>
        <end position="440"/>
    </location>
</feature>
<keyword evidence="3 6" id="KW-0812">Transmembrane</keyword>
<dbReference type="RefSeq" id="WP_204199558.1">
    <property type="nucleotide sequence ID" value="NZ_JAFEMC010000004.1"/>
</dbReference>
<dbReference type="Proteomes" id="UP000763641">
    <property type="component" value="Unassembled WGS sequence"/>
</dbReference>
<gene>
    <name evidence="8" type="ORF">ILT43_13795</name>
</gene>
<feature type="transmembrane region" description="Helical" evidence="6">
    <location>
        <begin position="705"/>
        <end position="731"/>
    </location>
</feature>
<name>A0ABS2D953_9SPHN</name>
<evidence type="ECO:0000256" key="5">
    <source>
        <dbReference type="ARBA" id="ARBA00023136"/>
    </source>
</evidence>